<dbReference type="Proteomes" id="UP001359485">
    <property type="component" value="Unassembled WGS sequence"/>
</dbReference>
<keyword evidence="3" id="KW-0067">ATP-binding</keyword>
<dbReference type="PANTHER" id="PTHR47969">
    <property type="entry name" value="CHROMOSOME-ASSOCIATED KINESIN KIF4A-RELATED"/>
    <property type="match status" value="1"/>
</dbReference>
<keyword evidence="4" id="KW-0963">Cytoplasm</keyword>
<proteinExistence type="inferred from homology"/>
<dbReference type="InterPro" id="IPR027417">
    <property type="entry name" value="P-loop_NTPase"/>
</dbReference>
<protein>
    <submittedName>
        <fullName evidence="7">Kinesin-like protein kif21b</fullName>
    </submittedName>
</protein>
<dbReference type="InterPro" id="IPR036961">
    <property type="entry name" value="Kinesin_motor_dom_sf"/>
</dbReference>
<evidence type="ECO:0000256" key="5">
    <source>
        <dbReference type="PROSITE-ProRule" id="PRU00283"/>
    </source>
</evidence>
<evidence type="ECO:0000313" key="8">
    <source>
        <dbReference type="Proteomes" id="UP001359485"/>
    </source>
</evidence>
<evidence type="ECO:0000259" key="6">
    <source>
        <dbReference type="PROSITE" id="PS50067"/>
    </source>
</evidence>
<comment type="caution">
    <text evidence="5">Lacks conserved residue(s) required for the propagation of feature annotation.</text>
</comment>
<evidence type="ECO:0000256" key="4">
    <source>
        <dbReference type="ARBA" id="ARBA00023212"/>
    </source>
</evidence>
<evidence type="ECO:0000313" key="7">
    <source>
        <dbReference type="EMBL" id="KAK6624848.1"/>
    </source>
</evidence>
<keyword evidence="8" id="KW-1185">Reference proteome</keyword>
<reference evidence="7 8" key="1">
    <citation type="submission" date="2023-09" db="EMBL/GenBank/DDBJ databases">
        <title>Genomes of two closely related lineages of the louse Polyplax serrata with different host specificities.</title>
        <authorList>
            <person name="Martinu J."/>
            <person name="Tarabai H."/>
            <person name="Stefka J."/>
            <person name="Hypsa V."/>
        </authorList>
    </citation>
    <scope>NUCLEOTIDE SEQUENCE [LARGE SCALE GENOMIC DNA]</scope>
    <source>
        <strain evidence="7">98ZLc_SE</strain>
    </source>
</reference>
<dbReference type="InterPro" id="IPR027640">
    <property type="entry name" value="Kinesin-like_fam"/>
</dbReference>
<dbReference type="EMBL" id="JAWJWF010000046">
    <property type="protein sequence ID" value="KAK6624848.1"/>
    <property type="molecule type" value="Genomic_DNA"/>
</dbReference>
<keyword evidence="4" id="KW-0206">Cytoskeleton</keyword>
<feature type="domain" description="Kinesin motor" evidence="6">
    <location>
        <begin position="1"/>
        <end position="66"/>
    </location>
</feature>
<dbReference type="PANTHER" id="PTHR47969:SF28">
    <property type="entry name" value="KINESIN-LIKE PROTEIN KIF21B"/>
    <property type="match status" value="1"/>
</dbReference>
<name>A0ABR1AQT4_POLSC</name>
<sequence length="66" mass="7324">MCRICTSVTPGEPQITLSSERSFTYDYVFDLDCDQEEVYDTCVKKLVDGALEGYNATVLAYGQSAL</sequence>
<keyword evidence="2" id="KW-0547">Nucleotide-binding</keyword>
<dbReference type="Pfam" id="PF00225">
    <property type="entry name" value="Kinesin"/>
    <property type="match status" value="1"/>
</dbReference>
<comment type="caution">
    <text evidence="7">The sequence shown here is derived from an EMBL/GenBank/DDBJ whole genome shotgun (WGS) entry which is preliminary data.</text>
</comment>
<evidence type="ECO:0000256" key="3">
    <source>
        <dbReference type="ARBA" id="ARBA00022840"/>
    </source>
</evidence>
<evidence type="ECO:0000256" key="1">
    <source>
        <dbReference type="ARBA" id="ARBA00004245"/>
    </source>
</evidence>
<dbReference type="InterPro" id="IPR001752">
    <property type="entry name" value="Kinesin_motor_dom"/>
</dbReference>
<comment type="subcellular location">
    <subcellularLocation>
        <location evidence="1">Cytoplasm</location>
        <location evidence="1">Cytoskeleton</location>
    </subcellularLocation>
</comment>
<dbReference type="Gene3D" id="3.40.850.10">
    <property type="entry name" value="Kinesin motor domain"/>
    <property type="match status" value="1"/>
</dbReference>
<accession>A0ABR1AQT4</accession>
<dbReference type="SUPFAM" id="SSF52540">
    <property type="entry name" value="P-loop containing nucleoside triphosphate hydrolases"/>
    <property type="match status" value="1"/>
</dbReference>
<comment type="similarity">
    <text evidence="5">Belongs to the TRAFAC class myosin-kinesin ATPase superfamily. Kinesin family.</text>
</comment>
<gene>
    <name evidence="7" type="primary">KIF21B</name>
    <name evidence="7" type="ORF">RUM44_011712</name>
</gene>
<organism evidence="7 8">
    <name type="scientific">Polyplax serrata</name>
    <name type="common">Common mouse louse</name>
    <dbReference type="NCBI Taxonomy" id="468196"/>
    <lineage>
        <taxon>Eukaryota</taxon>
        <taxon>Metazoa</taxon>
        <taxon>Ecdysozoa</taxon>
        <taxon>Arthropoda</taxon>
        <taxon>Hexapoda</taxon>
        <taxon>Insecta</taxon>
        <taxon>Pterygota</taxon>
        <taxon>Neoptera</taxon>
        <taxon>Paraneoptera</taxon>
        <taxon>Psocodea</taxon>
        <taxon>Troctomorpha</taxon>
        <taxon>Phthiraptera</taxon>
        <taxon>Anoplura</taxon>
        <taxon>Polyplacidae</taxon>
        <taxon>Polyplax</taxon>
    </lineage>
</organism>
<evidence type="ECO:0000256" key="2">
    <source>
        <dbReference type="ARBA" id="ARBA00022741"/>
    </source>
</evidence>
<dbReference type="PROSITE" id="PS50067">
    <property type="entry name" value="KINESIN_MOTOR_2"/>
    <property type="match status" value="1"/>
</dbReference>